<dbReference type="InterPro" id="IPR006342">
    <property type="entry name" value="FkbM_mtfrase"/>
</dbReference>
<dbReference type="NCBIfam" id="TIGR01444">
    <property type="entry name" value="fkbM_fam"/>
    <property type="match status" value="1"/>
</dbReference>
<dbReference type="EMBL" id="CP120863">
    <property type="protein sequence ID" value="WFE89925.1"/>
    <property type="molecule type" value="Genomic_DNA"/>
</dbReference>
<dbReference type="GO" id="GO:0008168">
    <property type="term" value="F:methyltransferase activity"/>
    <property type="evidence" value="ECO:0007669"/>
    <property type="project" value="UniProtKB-KW"/>
</dbReference>
<dbReference type="Proteomes" id="UP001209803">
    <property type="component" value="Chromosome"/>
</dbReference>
<dbReference type="Gene3D" id="3.40.50.150">
    <property type="entry name" value="Vaccinia Virus protein VP39"/>
    <property type="match status" value="1"/>
</dbReference>
<name>A0ABY8F7U2_9HYPH</name>
<organism evidence="2 3">
    <name type="scientific">Roseibium porphyridii</name>
    <dbReference type="NCBI Taxonomy" id="2866279"/>
    <lineage>
        <taxon>Bacteria</taxon>
        <taxon>Pseudomonadati</taxon>
        <taxon>Pseudomonadota</taxon>
        <taxon>Alphaproteobacteria</taxon>
        <taxon>Hyphomicrobiales</taxon>
        <taxon>Stappiaceae</taxon>
        <taxon>Roseibium</taxon>
    </lineage>
</organism>
<dbReference type="PANTHER" id="PTHR34203:SF15">
    <property type="entry name" value="SLL1173 PROTEIN"/>
    <property type="match status" value="1"/>
</dbReference>
<dbReference type="SUPFAM" id="SSF53335">
    <property type="entry name" value="S-adenosyl-L-methionine-dependent methyltransferases"/>
    <property type="match status" value="1"/>
</dbReference>
<keyword evidence="2" id="KW-0808">Transferase</keyword>
<dbReference type="InterPro" id="IPR052514">
    <property type="entry name" value="SAM-dependent_MTase"/>
</dbReference>
<evidence type="ECO:0000313" key="3">
    <source>
        <dbReference type="Proteomes" id="UP001209803"/>
    </source>
</evidence>
<evidence type="ECO:0000313" key="2">
    <source>
        <dbReference type="EMBL" id="WFE89925.1"/>
    </source>
</evidence>
<dbReference type="InterPro" id="IPR029063">
    <property type="entry name" value="SAM-dependent_MTases_sf"/>
</dbReference>
<gene>
    <name evidence="2" type="ORF">K1718_00815</name>
</gene>
<dbReference type="GO" id="GO:0032259">
    <property type="term" value="P:methylation"/>
    <property type="evidence" value="ECO:0007669"/>
    <property type="project" value="UniProtKB-KW"/>
</dbReference>
<feature type="domain" description="Methyltransferase FkbM" evidence="1">
    <location>
        <begin position="105"/>
        <end position="255"/>
    </location>
</feature>
<sequence>MEILEKLKARRLRQSKRALRRSTGAAYAQLFNETSKLRGTSARVVWDGSVYIVSDPEMPRREYVFRHEKQGLLAYSDGLVARAENLGSAYFLENVNFQDGDIVFDCGANLGDLFLWFDHKNLEIEYIGFEPSPVEFKCAEQNVAPHLVYNLGLWNRDDELQFYVSSQGADSSLIEPSQFDEVITVQTKRLDALIENEIKFLKLEAEGAEPEILEGIGDKLDQIEYISADLGFERGKKSESTLVPVMNYLLRNGFELESIRHDRICALFRNRAFS</sequence>
<dbReference type="RefSeq" id="WP_265680060.1">
    <property type="nucleotide sequence ID" value="NZ_CP120863.1"/>
</dbReference>
<keyword evidence="3" id="KW-1185">Reference proteome</keyword>
<reference evidence="2 3" key="1">
    <citation type="submission" date="2023-03" db="EMBL/GenBank/DDBJ databases">
        <title>Roseibium porphyridii sp. nov. and Roseibium rhodosorbium sp. nov. isolated from marine algae, Porphyridium cruentum and Rhodosorus marinus, respectively.</title>
        <authorList>
            <person name="Lee M.W."/>
            <person name="Choi B.J."/>
            <person name="Lee J.K."/>
            <person name="Choi D.G."/>
            <person name="Baek J.H."/>
            <person name="Bayburt H."/>
            <person name="Kim J.M."/>
            <person name="Han D.M."/>
            <person name="Kim K.H."/>
            <person name="Jeon C.O."/>
        </authorList>
    </citation>
    <scope>NUCLEOTIDE SEQUENCE [LARGE SCALE GENOMIC DNA]</scope>
    <source>
        <strain evidence="2 3">KMA01</strain>
    </source>
</reference>
<protein>
    <submittedName>
        <fullName evidence="2">FkbM family methyltransferase</fullName>
    </submittedName>
</protein>
<accession>A0ABY8F7U2</accession>
<proteinExistence type="predicted"/>
<dbReference type="PANTHER" id="PTHR34203">
    <property type="entry name" value="METHYLTRANSFERASE, FKBM FAMILY PROTEIN"/>
    <property type="match status" value="1"/>
</dbReference>
<dbReference type="Pfam" id="PF05050">
    <property type="entry name" value="Methyltransf_21"/>
    <property type="match status" value="1"/>
</dbReference>
<evidence type="ECO:0000259" key="1">
    <source>
        <dbReference type="Pfam" id="PF05050"/>
    </source>
</evidence>
<keyword evidence="2" id="KW-0489">Methyltransferase</keyword>